<dbReference type="Proteomes" id="UP000054783">
    <property type="component" value="Unassembled WGS sequence"/>
</dbReference>
<gene>
    <name evidence="1" type="ORF">T12_9345</name>
</gene>
<dbReference type="EMBL" id="JYDQ01005964">
    <property type="protein sequence ID" value="KRX69285.1"/>
    <property type="molecule type" value="Genomic_DNA"/>
</dbReference>
<reference evidence="1 2" key="1">
    <citation type="submission" date="2015-01" db="EMBL/GenBank/DDBJ databases">
        <title>Evolution of Trichinella species and genotypes.</title>
        <authorList>
            <person name="Korhonen P.K."/>
            <person name="Edoardo P."/>
            <person name="Giuseppe L.R."/>
            <person name="Gasser R.B."/>
        </authorList>
    </citation>
    <scope>NUCLEOTIDE SEQUENCE [LARGE SCALE GENOMIC DNA]</scope>
    <source>
        <strain evidence="1">ISS2496</strain>
    </source>
</reference>
<organism evidence="1 2">
    <name type="scientific">Trichinella patagoniensis</name>
    <dbReference type="NCBI Taxonomy" id="990121"/>
    <lineage>
        <taxon>Eukaryota</taxon>
        <taxon>Metazoa</taxon>
        <taxon>Ecdysozoa</taxon>
        <taxon>Nematoda</taxon>
        <taxon>Enoplea</taxon>
        <taxon>Dorylaimia</taxon>
        <taxon>Trichinellida</taxon>
        <taxon>Trichinellidae</taxon>
        <taxon>Trichinella</taxon>
    </lineage>
</organism>
<evidence type="ECO:0000313" key="2">
    <source>
        <dbReference type="Proteomes" id="UP000054783"/>
    </source>
</evidence>
<protein>
    <submittedName>
        <fullName evidence="1">Uncharacterized protein</fullName>
    </submittedName>
</protein>
<sequence>MRSEEESQATRLPWKLFWGGLSAGLSFSGDQSDILVNFKQAIRRHRAVKRRLAGSDKDSLDYTRLV</sequence>
<comment type="caution">
    <text evidence="1">The sequence shown here is derived from an EMBL/GenBank/DDBJ whole genome shotgun (WGS) entry which is preliminary data.</text>
</comment>
<name>A0A0V0W128_9BILA</name>
<evidence type="ECO:0000313" key="1">
    <source>
        <dbReference type="EMBL" id="KRX69285.1"/>
    </source>
</evidence>
<accession>A0A0V0W128</accession>
<proteinExistence type="predicted"/>
<keyword evidence="2" id="KW-1185">Reference proteome</keyword>
<dbReference type="AlphaFoldDB" id="A0A0V0W128"/>